<evidence type="ECO:0000313" key="1">
    <source>
        <dbReference type="EMBL" id="MFM0108754.1"/>
    </source>
</evidence>
<feature type="non-terminal residue" evidence="1">
    <location>
        <position position="1"/>
    </location>
</feature>
<accession>A0ACC7NNQ5</accession>
<dbReference type="EMBL" id="JAQQDW010000136">
    <property type="protein sequence ID" value="MFM0108754.1"/>
    <property type="molecule type" value="Genomic_DNA"/>
</dbReference>
<organism evidence="1 2">
    <name type="scientific">Paraburkholderia rhynchosiae</name>
    <dbReference type="NCBI Taxonomy" id="487049"/>
    <lineage>
        <taxon>Bacteria</taxon>
        <taxon>Pseudomonadati</taxon>
        <taxon>Pseudomonadota</taxon>
        <taxon>Betaproteobacteria</taxon>
        <taxon>Burkholderiales</taxon>
        <taxon>Burkholderiaceae</taxon>
        <taxon>Paraburkholderia</taxon>
    </lineage>
</organism>
<comment type="caution">
    <text evidence="1">The sequence shown here is derived from an EMBL/GenBank/DDBJ whole genome shotgun (WGS) entry which is preliminary data.</text>
</comment>
<proteinExistence type="predicted"/>
<dbReference type="Proteomes" id="UP001629235">
    <property type="component" value="Unassembled WGS sequence"/>
</dbReference>
<name>A0ACC7NNQ5_9BURK</name>
<reference evidence="1 2" key="1">
    <citation type="journal article" date="2024" name="Chem. Sci.">
        <title>Discovery of megapolipeptins by genome mining of a Burkholderiales bacteria collection.</title>
        <authorList>
            <person name="Paulo B.S."/>
            <person name="Recchia M.J.J."/>
            <person name="Lee S."/>
            <person name="Fergusson C.H."/>
            <person name="Romanowski S.B."/>
            <person name="Hernandez A."/>
            <person name="Krull N."/>
            <person name="Liu D.Y."/>
            <person name="Cavanagh H."/>
            <person name="Bos A."/>
            <person name="Gray C.A."/>
            <person name="Murphy B.T."/>
            <person name="Linington R.G."/>
            <person name="Eustaquio A.S."/>
        </authorList>
    </citation>
    <scope>NUCLEOTIDE SEQUENCE [LARGE SCALE GENOMIC DNA]</scope>
    <source>
        <strain evidence="1 2">RL18-126-BIB-B</strain>
    </source>
</reference>
<gene>
    <name evidence="1" type="ORF">PQR01_36485</name>
</gene>
<sequence length="71" mass="7945">AHRAMNCLVSSLCITDYIVLVDNPIATIFRNDSSCFAGSRTSLASCEPHSRETSNQLNLNAMLYPRWRKAL</sequence>
<keyword evidence="2" id="KW-1185">Reference proteome</keyword>
<evidence type="ECO:0000313" key="2">
    <source>
        <dbReference type="Proteomes" id="UP001629235"/>
    </source>
</evidence>
<protein>
    <submittedName>
        <fullName evidence="1">Uncharacterized protein</fullName>
    </submittedName>
</protein>